<accession>A0AAD8CYM6</accession>
<gene>
    <name evidence="4" type="primary">slbp2</name>
    <name evidence="4" type="ORF">AOXY_G21981</name>
</gene>
<dbReference type="PANTHER" id="PTHR17408">
    <property type="entry name" value="HISTONE RNA HAIRPIN-BINDING PROTEIN"/>
    <property type="match status" value="1"/>
</dbReference>
<dbReference type="GO" id="GO:0051028">
    <property type="term" value="P:mRNA transport"/>
    <property type="evidence" value="ECO:0007669"/>
    <property type="project" value="TreeGrafter"/>
</dbReference>
<dbReference type="GO" id="GO:0005737">
    <property type="term" value="C:cytoplasm"/>
    <property type="evidence" value="ECO:0007669"/>
    <property type="project" value="TreeGrafter"/>
</dbReference>
<dbReference type="Gene3D" id="1.10.8.1120">
    <property type="entry name" value="Histone RNA hairpin-binding protein RNA-binding domain"/>
    <property type="match status" value="1"/>
</dbReference>
<dbReference type="Pfam" id="PF15247">
    <property type="entry name" value="SLBP_RNA_bind"/>
    <property type="match status" value="1"/>
</dbReference>
<evidence type="ECO:0000256" key="2">
    <source>
        <dbReference type="ARBA" id="ARBA00022884"/>
    </source>
</evidence>
<reference evidence="4" key="1">
    <citation type="submission" date="2022-02" db="EMBL/GenBank/DDBJ databases">
        <title>Atlantic sturgeon de novo genome assembly.</title>
        <authorList>
            <person name="Stock M."/>
            <person name="Klopp C."/>
            <person name="Guiguen Y."/>
            <person name="Cabau C."/>
            <person name="Parinello H."/>
            <person name="Santidrian Yebra-Pimentel E."/>
            <person name="Kuhl H."/>
            <person name="Dirks R.P."/>
            <person name="Guessner J."/>
            <person name="Wuertz S."/>
            <person name="Du K."/>
            <person name="Schartl M."/>
        </authorList>
    </citation>
    <scope>NUCLEOTIDE SEQUENCE</scope>
    <source>
        <strain evidence="4">STURGEONOMICS-FGT-2020</strain>
        <tissue evidence="4">Whole blood</tissue>
    </source>
</reference>
<proteinExistence type="inferred from homology"/>
<comment type="similarity">
    <text evidence="1">Belongs to the SLBP family.</text>
</comment>
<sequence length="308" mass="34982">MSESGYKSMQNLLEHRPWSVPTQLHSPDRKLEVCYGLCGASFPEPWLLPGCNSAYNSLVRNPSSGTILPQLGSDCSGVTEESILSSPNTPEPKRSSILERCIFKLSTVSVGVGTDDLDGRGTHDGRTSRKPLDLSKCEGDEAVLNRRQKQIDYGKNTIGYQKYIQEVPKKMRIPNVHPRTPNKYKKYSRRSWDMQIRLWRRTLHTWDPPGENLEPVDRLQHLLDQMSAETYENFKDSCADHHNLFGPGERDSLLSQDPGFQTQGPSYAFDSRLPPDDLIMGWIRSLMEVNHDNNPLGGRQPQLSFNRD</sequence>
<dbReference type="InterPro" id="IPR029344">
    <property type="entry name" value="SLBP_RNA_bind"/>
</dbReference>
<keyword evidence="5" id="KW-1185">Reference proteome</keyword>
<dbReference type="GO" id="GO:0071207">
    <property type="term" value="F:histone pre-mRNA stem-loop binding"/>
    <property type="evidence" value="ECO:0007669"/>
    <property type="project" value="TreeGrafter"/>
</dbReference>
<feature type="domain" description="Histone RNA hairpin-binding protein RNA-binding" evidence="3">
    <location>
        <begin position="140"/>
        <end position="208"/>
    </location>
</feature>
<name>A0AAD8CYM6_ACIOX</name>
<dbReference type="PANTHER" id="PTHR17408:SF11">
    <property type="entry name" value="STEM-LOOP BINDING PROTEIN-LIKE"/>
    <property type="match status" value="1"/>
</dbReference>
<protein>
    <submittedName>
        <fullName evidence="4">Oocyte-specific histone RNA stem-loop-binding protein 2-like</fullName>
    </submittedName>
</protein>
<keyword evidence="2" id="KW-0694">RNA-binding</keyword>
<evidence type="ECO:0000313" key="5">
    <source>
        <dbReference type="Proteomes" id="UP001230051"/>
    </source>
</evidence>
<dbReference type="InterPro" id="IPR026502">
    <property type="entry name" value="SLBP1/SLBP2"/>
</dbReference>
<organism evidence="4 5">
    <name type="scientific">Acipenser oxyrinchus oxyrinchus</name>
    <dbReference type="NCBI Taxonomy" id="40147"/>
    <lineage>
        <taxon>Eukaryota</taxon>
        <taxon>Metazoa</taxon>
        <taxon>Chordata</taxon>
        <taxon>Craniata</taxon>
        <taxon>Vertebrata</taxon>
        <taxon>Euteleostomi</taxon>
        <taxon>Actinopterygii</taxon>
        <taxon>Chondrostei</taxon>
        <taxon>Acipenseriformes</taxon>
        <taxon>Acipenseridae</taxon>
        <taxon>Acipenser</taxon>
    </lineage>
</organism>
<evidence type="ECO:0000259" key="3">
    <source>
        <dbReference type="Pfam" id="PF15247"/>
    </source>
</evidence>
<dbReference type="GO" id="GO:0006398">
    <property type="term" value="P:mRNA 3'-end processing by stem-loop binding and cleavage"/>
    <property type="evidence" value="ECO:0007669"/>
    <property type="project" value="TreeGrafter"/>
</dbReference>
<dbReference type="Proteomes" id="UP001230051">
    <property type="component" value="Unassembled WGS sequence"/>
</dbReference>
<dbReference type="FunFam" id="1.10.8.1120:FF:000001">
    <property type="entry name" value="Histone RNA hairpin-binding protein-like"/>
    <property type="match status" value="1"/>
</dbReference>
<comment type="caution">
    <text evidence="4">The sequence shown here is derived from an EMBL/GenBank/DDBJ whole genome shotgun (WGS) entry which is preliminary data.</text>
</comment>
<dbReference type="AlphaFoldDB" id="A0AAD8CYM6"/>
<evidence type="ECO:0000256" key="1">
    <source>
        <dbReference type="ARBA" id="ARBA00006151"/>
    </source>
</evidence>
<dbReference type="InterPro" id="IPR038294">
    <property type="entry name" value="SLBP_RNA_bind_sf"/>
</dbReference>
<dbReference type="GO" id="GO:0003729">
    <property type="term" value="F:mRNA binding"/>
    <property type="evidence" value="ECO:0007669"/>
    <property type="project" value="InterPro"/>
</dbReference>
<evidence type="ECO:0000313" key="4">
    <source>
        <dbReference type="EMBL" id="KAK1159325.1"/>
    </source>
</evidence>
<dbReference type="GO" id="GO:0071204">
    <property type="term" value="C:histone pre-mRNA 3'end processing complex"/>
    <property type="evidence" value="ECO:0007669"/>
    <property type="project" value="TreeGrafter"/>
</dbReference>
<dbReference type="EMBL" id="JAGXEW010000022">
    <property type="protein sequence ID" value="KAK1159325.1"/>
    <property type="molecule type" value="Genomic_DNA"/>
</dbReference>